<reference evidence="1 2" key="1">
    <citation type="submission" date="2020-08" db="EMBL/GenBank/DDBJ databases">
        <title>Genomic Encyclopedia of Type Strains, Phase IV (KMG-IV): sequencing the most valuable type-strain genomes for metagenomic binning, comparative biology and taxonomic classification.</title>
        <authorList>
            <person name="Goeker M."/>
        </authorList>
    </citation>
    <scope>NUCLEOTIDE SEQUENCE [LARGE SCALE GENOMIC DNA]</scope>
    <source>
        <strain evidence="1 2">DSM 21458</strain>
    </source>
</reference>
<dbReference type="EMBL" id="JACHHG010000004">
    <property type="protein sequence ID" value="MBB6097981.1"/>
    <property type="molecule type" value="Genomic_DNA"/>
</dbReference>
<dbReference type="RefSeq" id="WP_183985945.1">
    <property type="nucleotide sequence ID" value="NZ_JACHHG010000004.1"/>
</dbReference>
<dbReference type="InterPro" id="IPR036388">
    <property type="entry name" value="WH-like_DNA-bd_sf"/>
</dbReference>
<dbReference type="AlphaFoldDB" id="A0A841HWS2"/>
<organism evidence="1 2">
    <name type="scientific">Deinobacterium chartae</name>
    <dbReference type="NCBI Taxonomy" id="521158"/>
    <lineage>
        <taxon>Bacteria</taxon>
        <taxon>Thermotogati</taxon>
        <taxon>Deinococcota</taxon>
        <taxon>Deinococci</taxon>
        <taxon>Deinococcales</taxon>
        <taxon>Deinococcaceae</taxon>
        <taxon>Deinobacterium</taxon>
    </lineage>
</organism>
<gene>
    <name evidence="1" type="ORF">HNR42_001404</name>
</gene>
<evidence type="ECO:0000313" key="1">
    <source>
        <dbReference type="EMBL" id="MBB6097981.1"/>
    </source>
</evidence>
<dbReference type="InterPro" id="IPR036390">
    <property type="entry name" value="WH_DNA-bd_sf"/>
</dbReference>
<comment type="caution">
    <text evidence="1">The sequence shown here is derived from an EMBL/GenBank/DDBJ whole genome shotgun (WGS) entry which is preliminary data.</text>
</comment>
<name>A0A841HWS2_9DEIO</name>
<keyword evidence="2" id="KW-1185">Reference proteome</keyword>
<dbReference type="Proteomes" id="UP000569951">
    <property type="component" value="Unassembled WGS sequence"/>
</dbReference>
<accession>A0A841HWS2</accession>
<proteinExistence type="predicted"/>
<evidence type="ECO:0000313" key="2">
    <source>
        <dbReference type="Proteomes" id="UP000569951"/>
    </source>
</evidence>
<sequence length="221" mass="25470">MTGADSGRPPPEAFYRVDDPRQAKLLTDEASRACFRPFLARELSAAQAARELGIRLDALLYRVRVFERVGLLRVVRCEPRRGRPIKIYRSSADAYFVPHRLTAHADLEESFYRSFEPTLRQLAAAAARRYRDGWDGYRFYRAADGHAWMEGAPQHDRYPDLDDPGRQISFDFNLEAWLDEAQARELQAELVALLNRYRRYQSPGPGRRYLLAAFLGDLSES</sequence>
<dbReference type="Gene3D" id="1.10.10.10">
    <property type="entry name" value="Winged helix-like DNA-binding domain superfamily/Winged helix DNA-binding domain"/>
    <property type="match status" value="1"/>
</dbReference>
<protein>
    <submittedName>
        <fullName evidence="1">Uncharacterized protein</fullName>
    </submittedName>
</protein>
<dbReference type="SUPFAM" id="SSF46785">
    <property type="entry name" value="Winged helix' DNA-binding domain"/>
    <property type="match status" value="1"/>
</dbReference>